<organism evidence="2 3">
    <name type="scientific">Photorhabdus aegyptia</name>
    <dbReference type="NCBI Taxonomy" id="2805098"/>
    <lineage>
        <taxon>Bacteria</taxon>
        <taxon>Pseudomonadati</taxon>
        <taxon>Pseudomonadota</taxon>
        <taxon>Gammaproteobacteria</taxon>
        <taxon>Enterobacterales</taxon>
        <taxon>Morganellaceae</taxon>
        <taxon>Photorhabdus</taxon>
    </lineage>
</organism>
<keyword evidence="1" id="KW-0812">Transmembrane</keyword>
<dbReference type="Proteomes" id="UP000023464">
    <property type="component" value="Unassembled WGS sequence"/>
</dbReference>
<feature type="transmembrane region" description="Helical" evidence="1">
    <location>
        <begin position="38"/>
        <end position="56"/>
    </location>
</feature>
<keyword evidence="1" id="KW-0472">Membrane</keyword>
<protein>
    <submittedName>
        <fullName evidence="2">Uncharacterized protein</fullName>
    </submittedName>
</protein>
<dbReference type="AlphaFoldDB" id="A0A022PHV7"/>
<proteinExistence type="predicted"/>
<keyword evidence="1" id="KW-1133">Transmembrane helix</keyword>
<evidence type="ECO:0000256" key="1">
    <source>
        <dbReference type="SAM" id="Phobius"/>
    </source>
</evidence>
<evidence type="ECO:0000313" key="3">
    <source>
        <dbReference type="Proteomes" id="UP000023464"/>
    </source>
</evidence>
<name>A0A022PHV7_9GAMM</name>
<keyword evidence="3" id="KW-1185">Reference proteome</keyword>
<sequence>MFYLPQQGYLTIDRICNLLKYYREKYIFSGFMGKYSDYYSKKYFMAYLIFIFVYRVSSFM</sequence>
<evidence type="ECO:0000313" key="2">
    <source>
        <dbReference type="EMBL" id="EYU15119.1"/>
    </source>
</evidence>
<gene>
    <name evidence="2" type="ORF">BA1DRAFT_02389</name>
</gene>
<reference evidence="2 3" key="1">
    <citation type="submission" date="2014-03" db="EMBL/GenBank/DDBJ databases">
        <title>Draft Genome of Photorhabdus luminescens BA1, an Egyptian Isolate.</title>
        <authorList>
            <person name="Ghazal S."/>
            <person name="Hurst S.G.IV."/>
            <person name="Morris K."/>
            <person name="Thomas K."/>
            <person name="Tisa L.S."/>
        </authorList>
    </citation>
    <scope>NUCLEOTIDE SEQUENCE [LARGE SCALE GENOMIC DNA]</scope>
    <source>
        <strain evidence="2 3">BA1</strain>
    </source>
</reference>
<dbReference type="EMBL" id="JFGV01000032">
    <property type="protein sequence ID" value="EYU15119.1"/>
    <property type="molecule type" value="Genomic_DNA"/>
</dbReference>
<accession>A0A022PHV7</accession>
<comment type="caution">
    <text evidence="2">The sequence shown here is derived from an EMBL/GenBank/DDBJ whole genome shotgun (WGS) entry which is preliminary data.</text>
</comment>